<evidence type="ECO:0000256" key="3">
    <source>
        <dbReference type="SAM" id="Phobius"/>
    </source>
</evidence>
<dbReference type="GO" id="GO:0015159">
    <property type="term" value="F:polysaccharide transmembrane transporter activity"/>
    <property type="evidence" value="ECO:0007669"/>
    <property type="project" value="InterPro"/>
</dbReference>
<dbReference type="Gene3D" id="3.30.1950.10">
    <property type="entry name" value="wza like domain"/>
    <property type="match status" value="1"/>
</dbReference>
<dbReference type="InterPro" id="IPR003715">
    <property type="entry name" value="Poly_export_N"/>
</dbReference>
<gene>
    <name evidence="5" type="ORF">MNBD_PLANCTO02-830</name>
</gene>
<sequence>MSQRCLGQFHLSNNIPALQGVSSLRVQVIVFRVTSLVLLSTLLFFASGCAAMKPLSGIPARYMPNAFKPSSRSGKKTINLSLLRQTPPPRYLLDSGDVLAIYIEGVLGDRRQVPPVHFPQNQQTPPSFGFPIPVRDDGTISLPMSRPLDVRGMTVGQVEQAIRKRLTLDKEVLKPGRERILVSLQRPRSYRVLVIRQEAGASNVNITSGGRGQVNPGVLKRGAGQVVALPAYQNDVLHALAKTGGLPGLDAENAIYIIRNGASQVRQQHIPMIPPSPSAGGRGVPQSRRNIRRGNQTIQQVSNTTASQYRSLETPLTSPAGPQFGGHSETTNGAMFPQTGFGFQRGVPRSGFSSDRMSDDPTVGNRNITR</sequence>
<keyword evidence="3" id="KW-1133">Transmembrane helix</keyword>
<evidence type="ECO:0000313" key="5">
    <source>
        <dbReference type="EMBL" id="VAX38427.1"/>
    </source>
</evidence>
<feature type="non-terminal residue" evidence="5">
    <location>
        <position position="370"/>
    </location>
</feature>
<feature type="transmembrane region" description="Helical" evidence="3">
    <location>
        <begin position="29"/>
        <end position="52"/>
    </location>
</feature>
<feature type="domain" description="Polysaccharide export protein N-terminal" evidence="4">
    <location>
        <begin position="87"/>
        <end position="169"/>
    </location>
</feature>
<accession>A0A3B1E618</accession>
<dbReference type="AlphaFoldDB" id="A0A3B1E618"/>
<proteinExistence type="predicted"/>
<dbReference type="PANTHER" id="PTHR33619">
    <property type="entry name" value="POLYSACCHARIDE EXPORT PROTEIN GFCE-RELATED"/>
    <property type="match status" value="1"/>
</dbReference>
<dbReference type="PANTHER" id="PTHR33619:SF3">
    <property type="entry name" value="POLYSACCHARIDE EXPORT PROTEIN GFCE-RELATED"/>
    <property type="match status" value="1"/>
</dbReference>
<feature type="region of interest" description="Disordered" evidence="2">
    <location>
        <begin position="336"/>
        <end position="370"/>
    </location>
</feature>
<reference evidence="5" key="1">
    <citation type="submission" date="2018-06" db="EMBL/GenBank/DDBJ databases">
        <authorList>
            <person name="Zhirakovskaya E."/>
        </authorList>
    </citation>
    <scope>NUCLEOTIDE SEQUENCE</scope>
</reference>
<evidence type="ECO:0000256" key="2">
    <source>
        <dbReference type="SAM" id="MobiDB-lite"/>
    </source>
</evidence>
<dbReference type="InterPro" id="IPR049712">
    <property type="entry name" value="Poly_export"/>
</dbReference>
<evidence type="ECO:0000256" key="1">
    <source>
        <dbReference type="ARBA" id="ARBA00022729"/>
    </source>
</evidence>
<protein>
    <recommendedName>
        <fullName evidence="4">Polysaccharide export protein N-terminal domain-containing protein</fullName>
    </recommendedName>
</protein>
<name>A0A3B1E618_9ZZZZ</name>
<dbReference type="Pfam" id="PF02563">
    <property type="entry name" value="Poly_export"/>
    <property type="match status" value="1"/>
</dbReference>
<keyword evidence="3" id="KW-0472">Membrane</keyword>
<keyword evidence="1" id="KW-0732">Signal</keyword>
<organism evidence="5">
    <name type="scientific">hydrothermal vent metagenome</name>
    <dbReference type="NCBI Taxonomy" id="652676"/>
    <lineage>
        <taxon>unclassified sequences</taxon>
        <taxon>metagenomes</taxon>
        <taxon>ecological metagenomes</taxon>
    </lineage>
</organism>
<keyword evidence="3" id="KW-0812">Transmembrane</keyword>
<dbReference type="EMBL" id="UOGL01000200">
    <property type="protein sequence ID" value="VAX38427.1"/>
    <property type="molecule type" value="Genomic_DNA"/>
</dbReference>
<evidence type="ECO:0000259" key="4">
    <source>
        <dbReference type="Pfam" id="PF02563"/>
    </source>
</evidence>